<dbReference type="GO" id="GO:0008643">
    <property type="term" value="P:carbohydrate transport"/>
    <property type="evidence" value="ECO:0007669"/>
    <property type="project" value="InterPro"/>
</dbReference>
<feature type="transmembrane region" description="Helical" evidence="2">
    <location>
        <begin position="258"/>
        <end position="277"/>
    </location>
</feature>
<feature type="transmembrane region" description="Helical" evidence="2">
    <location>
        <begin position="86"/>
        <end position="104"/>
    </location>
</feature>
<feature type="transmembrane region" description="Helical" evidence="2">
    <location>
        <begin position="153"/>
        <end position="174"/>
    </location>
</feature>
<keyword evidence="2" id="KW-1133">Transmembrane helix</keyword>
<dbReference type="AlphaFoldDB" id="C3Z8Z9"/>
<feature type="transmembrane region" description="Helical" evidence="2">
    <location>
        <begin position="283"/>
        <end position="304"/>
    </location>
</feature>
<feature type="transmembrane region" description="Helical" evidence="2">
    <location>
        <begin position="116"/>
        <end position="133"/>
    </location>
</feature>
<evidence type="ECO:0000256" key="1">
    <source>
        <dbReference type="ARBA" id="ARBA00008335"/>
    </source>
</evidence>
<dbReference type="GO" id="GO:0016020">
    <property type="term" value="C:membrane"/>
    <property type="evidence" value="ECO:0007669"/>
    <property type="project" value="InterPro"/>
</dbReference>
<dbReference type="InterPro" id="IPR039672">
    <property type="entry name" value="MFS_2"/>
</dbReference>
<dbReference type="EMBL" id="GG666598">
    <property type="protein sequence ID" value="EEN50911.1"/>
    <property type="molecule type" value="Genomic_DNA"/>
</dbReference>
<feature type="transmembrane region" description="Helical" evidence="2">
    <location>
        <begin position="325"/>
        <end position="348"/>
    </location>
</feature>
<keyword evidence="2" id="KW-0472">Membrane</keyword>
<dbReference type="Pfam" id="PF13347">
    <property type="entry name" value="MFS_2"/>
    <property type="match status" value="2"/>
</dbReference>
<sequence>MTDLTSSRKPLSVVAKLCYGIGGAGIEITWTVLGAYTSTFLVQVAQMPPLFATSIIFGSRVVDVFCNFILGPLIDRTNTRWGKAKPWIMVSQLIIAVMNALIWYVPDVGTDGKLAWYILLYTVMKIAMSGFSISHRTYLMFLSDDNSDRDSAVLYRSLVMVGGTVGGMALHGQILASYRRSDFDACDNNATYGANNTNSSMDDASLAMTIGHGAVALYAQYSLDLEDQIENVILAVMTSSALAIPLIAFIVSKFGKKTTYICCQLVGIPLYIGFQFVPNGSLAVYAIVITFGISLGSHYFIPWLMLTDIIEGCYLQTKERLDTTFVALTLSINSLGITVGLMMATIGLEIAGYKLGSCVQPDTVGSAMRILLSAFTSVLTVVGVVFLWQYPITGERQKEIMEAIKKRKLGNALQHDASKRNGSLPDMTEKTLIPQETLRSTTKVLEDEHNILSSKTDLSVLLDCRESVI</sequence>
<dbReference type="InterPro" id="IPR036259">
    <property type="entry name" value="MFS_trans_sf"/>
</dbReference>
<dbReference type="SUPFAM" id="SSF103473">
    <property type="entry name" value="MFS general substrate transporter"/>
    <property type="match status" value="2"/>
</dbReference>
<name>C3Z8Z9_BRAFL</name>
<dbReference type="eggNOG" id="KOG4830">
    <property type="taxonomic scope" value="Eukaryota"/>
</dbReference>
<dbReference type="GO" id="GO:0015293">
    <property type="term" value="F:symporter activity"/>
    <property type="evidence" value="ECO:0007669"/>
    <property type="project" value="InterPro"/>
</dbReference>
<dbReference type="PANTHER" id="PTHR11328:SF24">
    <property type="entry name" value="MAJOR FACILITATOR SUPERFAMILY (MFS) PROFILE DOMAIN-CONTAINING PROTEIN"/>
    <property type="match status" value="1"/>
</dbReference>
<feature type="transmembrane region" description="Helical" evidence="2">
    <location>
        <begin position="50"/>
        <end position="74"/>
    </location>
</feature>
<accession>C3Z8Z9</accession>
<feature type="transmembrane region" description="Helical" evidence="2">
    <location>
        <begin position="368"/>
        <end position="388"/>
    </location>
</feature>
<feature type="transmembrane region" description="Helical" evidence="2">
    <location>
        <begin position="17"/>
        <end position="38"/>
    </location>
</feature>
<dbReference type="InParanoid" id="C3Z8Z9"/>
<keyword evidence="2" id="KW-0812">Transmembrane</keyword>
<comment type="similarity">
    <text evidence="1">Belongs to the major facilitator superfamily.</text>
</comment>
<evidence type="ECO:0000313" key="3">
    <source>
        <dbReference type="EMBL" id="EEN50911.1"/>
    </source>
</evidence>
<dbReference type="PANTHER" id="PTHR11328">
    <property type="entry name" value="MAJOR FACILITATOR SUPERFAMILY DOMAIN-CONTAINING PROTEIN"/>
    <property type="match status" value="1"/>
</dbReference>
<proteinExistence type="inferred from homology"/>
<evidence type="ECO:0008006" key="4">
    <source>
        <dbReference type="Google" id="ProtNLM"/>
    </source>
</evidence>
<protein>
    <recommendedName>
        <fullName evidence="4">Major facilitator superfamily associated domain-containing protein</fullName>
    </recommendedName>
</protein>
<organism>
    <name type="scientific">Branchiostoma floridae</name>
    <name type="common">Florida lancelet</name>
    <name type="synonym">Amphioxus</name>
    <dbReference type="NCBI Taxonomy" id="7739"/>
    <lineage>
        <taxon>Eukaryota</taxon>
        <taxon>Metazoa</taxon>
        <taxon>Chordata</taxon>
        <taxon>Cephalochordata</taxon>
        <taxon>Leptocardii</taxon>
        <taxon>Amphioxiformes</taxon>
        <taxon>Branchiostomatidae</taxon>
        <taxon>Branchiostoma</taxon>
    </lineage>
</organism>
<reference evidence="3" key="1">
    <citation type="journal article" date="2008" name="Nature">
        <title>The amphioxus genome and the evolution of the chordate karyotype.</title>
        <authorList>
            <consortium name="US DOE Joint Genome Institute (JGI-PGF)"/>
            <person name="Putnam N.H."/>
            <person name="Butts T."/>
            <person name="Ferrier D.E.K."/>
            <person name="Furlong R.F."/>
            <person name="Hellsten U."/>
            <person name="Kawashima T."/>
            <person name="Robinson-Rechavi M."/>
            <person name="Shoguchi E."/>
            <person name="Terry A."/>
            <person name="Yu J.-K."/>
            <person name="Benito-Gutierrez E.L."/>
            <person name="Dubchak I."/>
            <person name="Garcia-Fernandez J."/>
            <person name="Gibson-Brown J.J."/>
            <person name="Grigoriev I.V."/>
            <person name="Horton A.C."/>
            <person name="de Jong P.J."/>
            <person name="Jurka J."/>
            <person name="Kapitonov V.V."/>
            <person name="Kohara Y."/>
            <person name="Kuroki Y."/>
            <person name="Lindquist E."/>
            <person name="Lucas S."/>
            <person name="Osoegawa K."/>
            <person name="Pennacchio L.A."/>
            <person name="Salamov A.A."/>
            <person name="Satou Y."/>
            <person name="Sauka-Spengler T."/>
            <person name="Schmutz J."/>
            <person name="Shin-I T."/>
            <person name="Toyoda A."/>
            <person name="Bronner-Fraser M."/>
            <person name="Fujiyama A."/>
            <person name="Holland L.Z."/>
            <person name="Holland P.W.H."/>
            <person name="Satoh N."/>
            <person name="Rokhsar D.S."/>
        </authorList>
    </citation>
    <scope>NUCLEOTIDE SEQUENCE [LARGE SCALE GENOMIC DNA]</scope>
    <source>
        <strain evidence="3">S238N-H82</strain>
        <tissue evidence="3">Testes</tissue>
    </source>
</reference>
<gene>
    <name evidence="3" type="ORF">BRAFLDRAFT_110767</name>
</gene>
<evidence type="ECO:0000256" key="2">
    <source>
        <dbReference type="SAM" id="Phobius"/>
    </source>
</evidence>
<feature type="transmembrane region" description="Helical" evidence="2">
    <location>
        <begin position="232"/>
        <end position="251"/>
    </location>
</feature>